<feature type="domain" description="Vid27 N-terminal" evidence="4">
    <location>
        <begin position="1"/>
        <end position="180"/>
    </location>
</feature>
<dbReference type="GO" id="GO:0005737">
    <property type="term" value="C:cytoplasm"/>
    <property type="evidence" value="ECO:0007669"/>
    <property type="project" value="TreeGrafter"/>
</dbReference>
<dbReference type="Pfam" id="PF17748">
    <property type="entry name" value="VID27_N"/>
    <property type="match status" value="1"/>
</dbReference>
<dbReference type="SUPFAM" id="SSF69322">
    <property type="entry name" value="Tricorn protease domain 2"/>
    <property type="match status" value="1"/>
</dbReference>
<evidence type="ECO:0000259" key="3">
    <source>
        <dbReference type="Pfam" id="PF17747"/>
    </source>
</evidence>
<dbReference type="Proteomes" id="UP000269721">
    <property type="component" value="Unassembled WGS sequence"/>
</dbReference>
<dbReference type="InterPro" id="IPR040458">
    <property type="entry name" value="Vid27"/>
</dbReference>
<dbReference type="Pfam" id="PF08553">
    <property type="entry name" value="VID27"/>
    <property type="match status" value="1"/>
</dbReference>
<sequence>MFLLKSLSNVIFGKSDDSLVQLQSGQLFKLDPNNPKAPRELVFRDATATIRRTSTPHNYLLVITRVYEEGEEQLGKKPSGGDEDDSEDEADLFDFSVKDEQTFLLDQVLRLRRLGKSSGPFAFIWAELTGDRSGSWEFAVDASATATQVTLFEETAISCMWERQTGRPQDHAGDEEMREFAAKVRKMGEEPVGARSAKPFSTPVKSRPQLVNVSPMSLSTPQRPQPASPFATPQSPSPMSLTNTTANSPSTAEDSPVSIPVVETPEGDVLISVQAELYVWDARVNMYCIVRNNTTAEIVQTEKFEYCLIVREGENCYIGQPIDPTMSPSFSNEHQSFIWVFTDNEGRPLQSWSIKFLGDGSAAGAFQTVFGKCMYETQNRELFSKASKDDQEYVVKAYQEDVDMEDAFAGARSDDEEEDERMSEEEQDQEDEEDDTRGAGEVGTKNSQLAVGYKHDRSFVVRGNRIGVFKHTDDDQLRFSTTIQNIRSLDGKTFSPQKVMLHDQDSSLLMMKQSDEHNIYKMDLEYGKVVEEWKVDDIMTVDHIVAENKYAQMTPQKTLIGINHNAIFRIDPRLAGTKRVQDQSKQYATKNDFSCAATTGKGELAVASSKGDIRLFNKLNVRAKTHLPGLGDPIIGIDTTESGKFIIATCRNYLLLINTEIRESDGDLGFQKPMGSKKPVPKRLQLKPEHVAWMGTAVSFTPARFNTGEGDEKSIITSTGPYVITWNFRRVKQGKLYDYSIKQYNDNVVADNFKFGQDRAIIVALPENVEMVTKNKLQTPLKAMKSRSSIVNSPF</sequence>
<feature type="region of interest" description="Disordered" evidence="1">
    <location>
        <begin position="214"/>
        <end position="257"/>
    </location>
</feature>
<feature type="domain" description="Vacuolar import/degradation Vid27 C-terminal" evidence="2">
    <location>
        <begin position="445"/>
        <end position="784"/>
    </location>
</feature>
<keyword evidence="6" id="KW-1185">Reference proteome</keyword>
<reference evidence="6" key="1">
    <citation type="journal article" date="2018" name="Nat. Microbiol.">
        <title>Leveraging single-cell genomics to expand the fungal tree of life.</title>
        <authorList>
            <person name="Ahrendt S.R."/>
            <person name="Quandt C.A."/>
            <person name="Ciobanu D."/>
            <person name="Clum A."/>
            <person name="Salamov A."/>
            <person name="Andreopoulos B."/>
            <person name="Cheng J.F."/>
            <person name="Woyke T."/>
            <person name="Pelin A."/>
            <person name="Henrissat B."/>
            <person name="Reynolds N.K."/>
            <person name="Benny G.L."/>
            <person name="Smith M.E."/>
            <person name="James T.Y."/>
            <person name="Grigoriev I.V."/>
        </authorList>
    </citation>
    <scope>NUCLEOTIDE SEQUENCE [LARGE SCALE GENOMIC DNA]</scope>
</reference>
<organism evidence="5 6">
    <name type="scientific">Blyttiomyces helicus</name>
    <dbReference type="NCBI Taxonomy" id="388810"/>
    <lineage>
        <taxon>Eukaryota</taxon>
        <taxon>Fungi</taxon>
        <taxon>Fungi incertae sedis</taxon>
        <taxon>Chytridiomycota</taxon>
        <taxon>Chytridiomycota incertae sedis</taxon>
        <taxon>Chytridiomycetes</taxon>
        <taxon>Chytridiomycetes incertae sedis</taxon>
        <taxon>Blyttiomyces</taxon>
    </lineage>
</organism>
<dbReference type="GO" id="GO:0005634">
    <property type="term" value="C:nucleus"/>
    <property type="evidence" value="ECO:0007669"/>
    <property type="project" value="TreeGrafter"/>
</dbReference>
<proteinExistence type="predicted"/>
<evidence type="ECO:0000313" key="5">
    <source>
        <dbReference type="EMBL" id="RKO93301.1"/>
    </source>
</evidence>
<feature type="compositionally biased region" description="Polar residues" evidence="1">
    <location>
        <begin position="231"/>
        <end position="253"/>
    </location>
</feature>
<evidence type="ECO:0000259" key="4">
    <source>
        <dbReference type="Pfam" id="PF17748"/>
    </source>
</evidence>
<feature type="compositionally biased region" description="Acidic residues" evidence="1">
    <location>
        <begin position="414"/>
        <end position="435"/>
    </location>
</feature>
<accession>A0A4P9WK21</accession>
<gene>
    <name evidence="5" type="ORF">BDK51DRAFT_35548</name>
</gene>
<dbReference type="Pfam" id="PF17747">
    <property type="entry name" value="VID27_PH"/>
    <property type="match status" value="1"/>
</dbReference>
<dbReference type="InterPro" id="IPR040768">
    <property type="entry name" value="Vid27_PH"/>
</dbReference>
<protein>
    <submittedName>
        <fullName evidence="5">VID27 cytoplasmic protein-domain-containing protein</fullName>
    </submittedName>
</protein>
<dbReference type="AlphaFoldDB" id="A0A4P9WK21"/>
<feature type="region of interest" description="Disordered" evidence="1">
    <location>
        <begin position="410"/>
        <end position="447"/>
    </location>
</feature>
<name>A0A4P9WK21_9FUNG</name>
<dbReference type="PANTHER" id="PTHR31913">
    <property type="entry name" value="VACUOLAR IMPORT AND DEGRADATION PROTEIN 27"/>
    <property type="match status" value="1"/>
</dbReference>
<evidence type="ECO:0000256" key="1">
    <source>
        <dbReference type="SAM" id="MobiDB-lite"/>
    </source>
</evidence>
<dbReference type="EMBL" id="KZ994296">
    <property type="protein sequence ID" value="RKO93301.1"/>
    <property type="molecule type" value="Genomic_DNA"/>
</dbReference>
<dbReference type="InterPro" id="IPR040979">
    <property type="entry name" value="Vid27_N"/>
</dbReference>
<feature type="domain" description="Vid27 PH-like" evidence="3">
    <location>
        <begin position="269"/>
        <end position="377"/>
    </location>
</feature>
<evidence type="ECO:0000259" key="2">
    <source>
        <dbReference type="Pfam" id="PF08553"/>
    </source>
</evidence>
<dbReference type="InterPro" id="IPR013863">
    <property type="entry name" value="VID27_C"/>
</dbReference>
<dbReference type="OrthoDB" id="10251113at2759"/>
<dbReference type="PANTHER" id="PTHR31913:SF0">
    <property type="entry name" value="VACUOLAR IMPORT AND DEGRADATION PROTEIN 27"/>
    <property type="match status" value="1"/>
</dbReference>
<evidence type="ECO:0000313" key="6">
    <source>
        <dbReference type="Proteomes" id="UP000269721"/>
    </source>
</evidence>